<evidence type="ECO:0000313" key="3">
    <source>
        <dbReference type="Proteomes" id="UP000030764"/>
    </source>
</evidence>
<dbReference type="EMBL" id="KL363411">
    <property type="protein sequence ID" value="KFD45906.1"/>
    <property type="molecule type" value="Genomic_DNA"/>
</dbReference>
<organism evidence="2">
    <name type="scientific">Trichuris suis</name>
    <name type="common">pig whipworm</name>
    <dbReference type="NCBI Taxonomy" id="68888"/>
    <lineage>
        <taxon>Eukaryota</taxon>
        <taxon>Metazoa</taxon>
        <taxon>Ecdysozoa</taxon>
        <taxon>Nematoda</taxon>
        <taxon>Enoplea</taxon>
        <taxon>Dorylaimia</taxon>
        <taxon>Trichinellida</taxon>
        <taxon>Trichuridae</taxon>
        <taxon>Trichuris</taxon>
    </lineage>
</organism>
<name>A0A085N377_9BILA</name>
<evidence type="ECO:0000313" key="2">
    <source>
        <dbReference type="EMBL" id="KFD63923.1"/>
    </source>
</evidence>
<dbReference type="Proteomes" id="UP000030758">
    <property type="component" value="Unassembled WGS sequence"/>
</dbReference>
<sequence length="98" mass="10638">MRVCFCMAIEDGISRLLASMAHQQEQQQQMLEALSVVSRGNATQGQETSMAIATRLPLALTTNNTENPISGGLRWKNGGGMERRRVTVGCVCVVRSGE</sequence>
<dbReference type="EMBL" id="KL367564">
    <property type="protein sequence ID" value="KFD63923.1"/>
    <property type="molecule type" value="Genomic_DNA"/>
</dbReference>
<proteinExistence type="predicted"/>
<protein>
    <submittedName>
        <fullName evidence="2">Uncharacterized protein</fullName>
    </submittedName>
</protein>
<dbReference type="AlphaFoldDB" id="A0A085N377"/>
<gene>
    <name evidence="1" type="ORF">M513_13218</name>
    <name evidence="2" type="ORF">M514_13218</name>
</gene>
<evidence type="ECO:0000313" key="1">
    <source>
        <dbReference type="EMBL" id="KFD45906.1"/>
    </source>
</evidence>
<dbReference type="Proteomes" id="UP000030764">
    <property type="component" value="Unassembled WGS sequence"/>
</dbReference>
<accession>A0A085N377</accession>
<keyword evidence="3" id="KW-1185">Reference proteome</keyword>
<reference evidence="2 3" key="1">
    <citation type="journal article" date="2014" name="Nat. Genet.">
        <title>Genome and transcriptome of the porcine whipworm Trichuris suis.</title>
        <authorList>
            <person name="Jex A.R."/>
            <person name="Nejsum P."/>
            <person name="Schwarz E.M."/>
            <person name="Hu L."/>
            <person name="Young N.D."/>
            <person name="Hall R.S."/>
            <person name="Korhonen P.K."/>
            <person name="Liao S."/>
            <person name="Thamsborg S."/>
            <person name="Xia J."/>
            <person name="Xu P."/>
            <person name="Wang S."/>
            <person name="Scheerlinck J.P."/>
            <person name="Hofmann A."/>
            <person name="Sternberg P.W."/>
            <person name="Wang J."/>
            <person name="Gasser R.B."/>
        </authorList>
    </citation>
    <scope>NUCLEOTIDE SEQUENCE [LARGE SCALE GENOMIC DNA]</scope>
    <source>
        <strain evidence="2">DCEP-RM93F</strain>
        <strain evidence="1">DCEP-RM93M</strain>
    </source>
</reference>